<protein>
    <submittedName>
        <fullName evidence="2">Uncharacterized protein</fullName>
    </submittedName>
</protein>
<evidence type="ECO:0000313" key="2">
    <source>
        <dbReference type="EMBL" id="MCZ8538476.1"/>
    </source>
</evidence>
<evidence type="ECO:0000256" key="1">
    <source>
        <dbReference type="SAM" id="Phobius"/>
    </source>
</evidence>
<sequence>MKNVLLVSIQIALGLLLFQNRNKFTKPIHLIAFTFFALLMIYSISSLLPILGEGVIVLKKHMNPEVFRF</sequence>
<reference evidence="2" key="1">
    <citation type="submission" date="2022-05" db="EMBL/GenBank/DDBJ databases">
        <authorList>
            <person name="Colautti A."/>
            <person name="Iacumin L."/>
        </authorList>
    </citation>
    <scope>NUCLEOTIDE SEQUENCE</scope>
    <source>
        <strain evidence="2">SK 55</strain>
    </source>
</reference>
<dbReference type="RefSeq" id="WP_269927542.1">
    <property type="nucleotide sequence ID" value="NZ_JAMKBJ010000017.1"/>
</dbReference>
<keyword evidence="1" id="KW-0812">Transmembrane</keyword>
<dbReference type="AlphaFoldDB" id="A0A9X3LK23"/>
<comment type="caution">
    <text evidence="2">The sequence shown here is derived from an EMBL/GenBank/DDBJ whole genome shotgun (WGS) entry which is preliminary data.</text>
</comment>
<dbReference type="EMBL" id="JAMKBJ010000017">
    <property type="protein sequence ID" value="MCZ8538476.1"/>
    <property type="molecule type" value="Genomic_DNA"/>
</dbReference>
<keyword evidence="1" id="KW-1133">Transmembrane helix</keyword>
<keyword evidence="1" id="KW-0472">Membrane</keyword>
<dbReference type="Proteomes" id="UP001152173">
    <property type="component" value="Unassembled WGS sequence"/>
</dbReference>
<proteinExistence type="predicted"/>
<evidence type="ECO:0000313" key="3">
    <source>
        <dbReference type="Proteomes" id="UP001152173"/>
    </source>
</evidence>
<keyword evidence="3" id="KW-1185">Reference proteome</keyword>
<accession>A0A9X3LK23</accession>
<gene>
    <name evidence="2" type="ORF">M9R32_14870</name>
</gene>
<feature type="transmembrane region" description="Helical" evidence="1">
    <location>
        <begin position="29"/>
        <end position="52"/>
    </location>
</feature>
<organism evidence="2 3">
    <name type="scientific">Paenisporosarcina quisquiliarum</name>
    <dbReference type="NCBI Taxonomy" id="365346"/>
    <lineage>
        <taxon>Bacteria</taxon>
        <taxon>Bacillati</taxon>
        <taxon>Bacillota</taxon>
        <taxon>Bacilli</taxon>
        <taxon>Bacillales</taxon>
        <taxon>Caryophanaceae</taxon>
        <taxon>Paenisporosarcina</taxon>
    </lineage>
</organism>
<name>A0A9X3LK23_9BACL</name>